<protein>
    <recommendedName>
        <fullName evidence="4">Pre-rRNA-processing protein Ipi1 N-terminal domain-containing protein</fullName>
    </recommendedName>
</protein>
<evidence type="ECO:0000313" key="5">
    <source>
        <dbReference type="EnsemblMetazoa" id="MDOA015428-PA"/>
    </source>
</evidence>
<dbReference type="KEGG" id="mde:101897113"/>
<dbReference type="GO" id="GO:0071339">
    <property type="term" value="C:MLL1 complex"/>
    <property type="evidence" value="ECO:0007669"/>
    <property type="project" value="TreeGrafter"/>
</dbReference>
<feature type="domain" description="Pre-rRNA-processing protein Ipi1 N-terminal" evidence="4">
    <location>
        <begin position="133"/>
        <end position="229"/>
    </location>
</feature>
<dbReference type="PANTHER" id="PTHR16056">
    <property type="entry name" value="REGULATOR OF MICROTUBULE DYNAMICS PROTEIN"/>
    <property type="match status" value="1"/>
</dbReference>
<evidence type="ECO:0000256" key="1">
    <source>
        <dbReference type="ARBA" id="ARBA00004123"/>
    </source>
</evidence>
<dbReference type="VEuPathDB" id="VectorBase:MDOA015428"/>
<accession>A0A1I8NIA4</accession>
<proteinExistence type="inferred from homology"/>
<dbReference type="Pfam" id="PF12333">
    <property type="entry name" value="Ipi1_N"/>
    <property type="match status" value="1"/>
</dbReference>
<comment type="subcellular location">
    <subcellularLocation>
        <location evidence="1">Nucleus</location>
    </subcellularLocation>
</comment>
<dbReference type="AlphaFoldDB" id="A0A1I8NIA4"/>
<keyword evidence="3" id="KW-0539">Nucleus</keyword>
<dbReference type="SUPFAM" id="SSF48371">
    <property type="entry name" value="ARM repeat"/>
    <property type="match status" value="1"/>
</dbReference>
<comment type="similarity">
    <text evidence="2">Belongs to the IPI1/TEX10 family.</text>
</comment>
<dbReference type="EnsemblMetazoa" id="MDOA015428-RA">
    <property type="protein sequence ID" value="MDOA015428-PA"/>
    <property type="gene ID" value="MDOA015428"/>
</dbReference>
<dbReference type="STRING" id="7370.A0A1I8NIA4"/>
<evidence type="ECO:0000259" key="4">
    <source>
        <dbReference type="Pfam" id="PF12333"/>
    </source>
</evidence>
<evidence type="ECO:0000256" key="2">
    <source>
        <dbReference type="ARBA" id="ARBA00006427"/>
    </source>
</evidence>
<reference evidence="5" key="1">
    <citation type="submission" date="2020-05" db="UniProtKB">
        <authorList>
            <consortium name="EnsemblMetazoa"/>
        </authorList>
    </citation>
    <scope>IDENTIFICATION</scope>
    <source>
        <strain evidence="5">Aabys</strain>
    </source>
</reference>
<dbReference type="eggNOG" id="KOG2149">
    <property type="taxonomic scope" value="Eukaryota"/>
</dbReference>
<dbReference type="PANTHER" id="PTHR16056:SF2">
    <property type="entry name" value="TESTIS-EXPRESSED PROTEIN 10"/>
    <property type="match status" value="1"/>
</dbReference>
<name>A0A1I8NIA4_MUSDO</name>
<dbReference type="RefSeq" id="XP_005185590.2">
    <property type="nucleotide sequence ID" value="XM_005185533.4"/>
</dbReference>
<organism evidence="5">
    <name type="scientific">Musca domestica</name>
    <name type="common">House fly</name>
    <dbReference type="NCBI Taxonomy" id="7370"/>
    <lineage>
        <taxon>Eukaryota</taxon>
        <taxon>Metazoa</taxon>
        <taxon>Ecdysozoa</taxon>
        <taxon>Arthropoda</taxon>
        <taxon>Hexapoda</taxon>
        <taxon>Insecta</taxon>
        <taxon>Pterygota</taxon>
        <taxon>Neoptera</taxon>
        <taxon>Endopterygota</taxon>
        <taxon>Diptera</taxon>
        <taxon>Brachycera</taxon>
        <taxon>Muscomorpha</taxon>
        <taxon>Muscoidea</taxon>
        <taxon>Muscidae</taxon>
        <taxon>Musca</taxon>
    </lineage>
</organism>
<sequence>MGGTHKKKLRAEKAKVKLKGAKLPKGLNVTKTEFKVRKITIREQLKEAQFVDGIKQVNLKECLSKLKHHSSNFRSEALKNLRDAIALGHSGIMGSLNELIQGISAVCLDQDRDARREACKTFGALLAFLPKDAVAPFFHIISSYLRCAMTHIQPNIQEDSLLLLDVLLQHIPTLVASHSAKILHNFLEMISRVRAEGDKAGRMLTVNMGQKQTTIKWRSKVLLRLQQMLETLAEYKLQQRQEGILSGSNTSDGLITHSTKTAQYYGIKRRFAANQYCDLSHIFNRSVGSSATSNDDAAVDEFEQLRSYVDHLMPLLLESWLEVRPQQTTSCSVETLLTLDASLTLKIVLEIIENLWSLIEIYEEQVNNNDLSLWFKDQYADVFAANFLQSSYPYQQFNVDEDNTNSKKKPKKSPTSLSPYCLQQNITIGFLMCRFYANALGQESSRFNAVLNYLSSILDSSMSNKGSQDYLPSLVKAIRALLLQSGQHLCHLHKESTTKLLRSCIKAFLENRFGEISSKILIILCEIVQSHELCNVYGAAEFSEFLKFLPNLLLRPTVNLACLVAMSKLGKQQNQVFLDALRNILPKVVEHLQNIQVTGAPNVLEGKKHIMNLFYWTHPQDRVNASELTKIIDTAESSITDKRISGYCKYILTLA</sequence>
<gene>
    <name evidence="5" type="primary">101897113</name>
</gene>
<dbReference type="InterPro" id="IPR016024">
    <property type="entry name" value="ARM-type_fold"/>
</dbReference>
<dbReference type="VEuPathDB" id="VectorBase:MDOMA2_019767"/>
<dbReference type="Gene3D" id="1.25.10.10">
    <property type="entry name" value="Leucine-rich Repeat Variant"/>
    <property type="match status" value="1"/>
</dbReference>
<dbReference type="InterPro" id="IPR011989">
    <property type="entry name" value="ARM-like"/>
</dbReference>
<dbReference type="InterPro" id="IPR024679">
    <property type="entry name" value="Ipi1_N"/>
</dbReference>
<dbReference type="OrthoDB" id="361362at2759"/>
<evidence type="ECO:0000256" key="3">
    <source>
        <dbReference type="ARBA" id="ARBA00023242"/>
    </source>
</evidence>